<accession>A0A3E1QCE0</accession>
<dbReference type="RefSeq" id="WP_117158827.1">
    <property type="nucleotide sequence ID" value="NZ_QVID01000001.1"/>
</dbReference>
<dbReference type="Proteomes" id="UP000261082">
    <property type="component" value="Unassembled WGS sequence"/>
</dbReference>
<sequence>MKLTLPTLTILFLSCFFLSCNTDDFIPKAEIEEQETVLSDDITTYNDNAFFKGYTLIAPLLSNNIYLINMEGFVVKKWESENRGIANYLTEEGNLVRSYIVSNQTFSFAGTTGGIEIFNFEGQKIWNWEYSTPEYSMHHDIEILPNGNILASVWDRKTSQEAIEKGRNPNLLFNSEVWPDRIIEVKPLGNNNAEIIWEWSIWDHLIQDFDSSKENFGVVAEHPELADINYSNGEANFNHVNSLFYIEEFDQIVFSSRRFNEFFIIDHSTTTQEATSHTGGQFNKGGDFLYRWGNPKAYKGGTDENQKLFGQHDVTYIANKPNNSGNFLVFNNEKHETLSSVDEINIPQQADGSYNLEPNVNNYPLHSAWSYVNTEINSPILSGARRLKNGNTLITSGTKGLLLEIDSDDNVVWKYTLPLEDKRIFKSFRYSIDQPPFEGEKLPVLNEKVE</sequence>
<evidence type="ECO:0008006" key="4">
    <source>
        <dbReference type="Google" id="ProtNLM"/>
    </source>
</evidence>
<organism evidence="2 3">
    <name type="scientific">Marixanthomonas ophiurae</name>
    <dbReference type="NCBI Taxonomy" id="387659"/>
    <lineage>
        <taxon>Bacteria</taxon>
        <taxon>Pseudomonadati</taxon>
        <taxon>Bacteroidota</taxon>
        <taxon>Flavobacteriia</taxon>
        <taxon>Flavobacteriales</taxon>
        <taxon>Flavobacteriaceae</taxon>
        <taxon>Marixanthomonas</taxon>
    </lineage>
</organism>
<dbReference type="Pfam" id="PF05935">
    <property type="entry name" value="Arylsulfotrans"/>
    <property type="match status" value="1"/>
</dbReference>
<evidence type="ECO:0000313" key="2">
    <source>
        <dbReference type="EMBL" id="RFN59766.1"/>
    </source>
</evidence>
<dbReference type="PANTHER" id="PTHR35340">
    <property type="entry name" value="PQQ ENZYME REPEAT PROTEIN-RELATED"/>
    <property type="match status" value="1"/>
</dbReference>
<dbReference type="InterPro" id="IPR053143">
    <property type="entry name" value="Arylsulfate_ST"/>
</dbReference>
<reference evidence="2 3" key="1">
    <citation type="journal article" date="2007" name="Int. J. Syst. Evol. Microbiol.">
        <title>Marixanthomonas ophiurae gen. nov., sp. nov., a marine bacterium of the family Flavobacteriaceae isolated from a deep-sea brittle star.</title>
        <authorList>
            <person name="Romanenko L.A."/>
            <person name="Uchino M."/>
            <person name="Frolova G.M."/>
            <person name="Mikhailov V.V."/>
        </authorList>
    </citation>
    <scope>NUCLEOTIDE SEQUENCE [LARGE SCALE GENOMIC DNA]</scope>
    <source>
        <strain evidence="2 3">KMM 3046</strain>
    </source>
</reference>
<feature type="chain" id="PRO_5017762222" description="Aryl sulfotransferase" evidence="1">
    <location>
        <begin position="23"/>
        <end position="450"/>
    </location>
</feature>
<proteinExistence type="predicted"/>
<dbReference type="OrthoDB" id="264813at2"/>
<feature type="signal peptide" evidence="1">
    <location>
        <begin position="1"/>
        <end position="22"/>
    </location>
</feature>
<gene>
    <name evidence="2" type="ORF">DZ858_06860</name>
</gene>
<dbReference type="AlphaFoldDB" id="A0A3E1QCE0"/>
<name>A0A3E1QCE0_9FLAO</name>
<evidence type="ECO:0000313" key="3">
    <source>
        <dbReference type="Proteomes" id="UP000261082"/>
    </source>
</evidence>
<protein>
    <recommendedName>
        <fullName evidence="4">Aryl sulfotransferase</fullName>
    </recommendedName>
</protein>
<dbReference type="PROSITE" id="PS51257">
    <property type="entry name" value="PROKAR_LIPOPROTEIN"/>
    <property type="match status" value="1"/>
</dbReference>
<dbReference type="SUPFAM" id="SSF63829">
    <property type="entry name" value="Calcium-dependent phosphotriesterase"/>
    <property type="match status" value="1"/>
</dbReference>
<evidence type="ECO:0000256" key="1">
    <source>
        <dbReference type="SAM" id="SignalP"/>
    </source>
</evidence>
<dbReference type="EMBL" id="QVID01000001">
    <property type="protein sequence ID" value="RFN59766.1"/>
    <property type="molecule type" value="Genomic_DNA"/>
</dbReference>
<comment type="caution">
    <text evidence="2">The sequence shown here is derived from an EMBL/GenBank/DDBJ whole genome shotgun (WGS) entry which is preliminary data.</text>
</comment>
<dbReference type="GO" id="GO:0004062">
    <property type="term" value="F:aryl sulfotransferase activity"/>
    <property type="evidence" value="ECO:0007669"/>
    <property type="project" value="InterPro"/>
</dbReference>
<dbReference type="PANTHER" id="PTHR35340:SF5">
    <property type="entry name" value="ASST-DOMAIN-CONTAINING PROTEIN"/>
    <property type="match status" value="1"/>
</dbReference>
<dbReference type="InterPro" id="IPR010262">
    <property type="entry name" value="Arylsulfotransferase_bact"/>
</dbReference>
<keyword evidence="3" id="KW-1185">Reference proteome</keyword>
<keyword evidence="1" id="KW-0732">Signal</keyword>